<reference evidence="2" key="1">
    <citation type="submission" date="2020-05" db="EMBL/GenBank/DDBJ databases">
        <title>Phylogenomic resolution of chytrid fungi.</title>
        <authorList>
            <person name="Stajich J.E."/>
            <person name="Amses K."/>
            <person name="Simmons R."/>
            <person name="Seto K."/>
            <person name="Myers J."/>
            <person name="Bonds A."/>
            <person name="Quandt C.A."/>
            <person name="Barry K."/>
            <person name="Liu P."/>
            <person name="Grigoriev I."/>
            <person name="Longcore J.E."/>
            <person name="James T.Y."/>
        </authorList>
    </citation>
    <scope>NUCLEOTIDE SEQUENCE</scope>
    <source>
        <strain evidence="2">JEL0318</strain>
    </source>
</reference>
<feature type="compositionally biased region" description="Low complexity" evidence="1">
    <location>
        <begin position="280"/>
        <end position="292"/>
    </location>
</feature>
<organism evidence="2 3">
    <name type="scientific">Rhizophlyctis rosea</name>
    <dbReference type="NCBI Taxonomy" id="64517"/>
    <lineage>
        <taxon>Eukaryota</taxon>
        <taxon>Fungi</taxon>
        <taxon>Fungi incertae sedis</taxon>
        <taxon>Chytridiomycota</taxon>
        <taxon>Chytridiomycota incertae sedis</taxon>
        <taxon>Chytridiomycetes</taxon>
        <taxon>Rhizophlyctidales</taxon>
        <taxon>Rhizophlyctidaceae</taxon>
        <taxon>Rhizophlyctis</taxon>
    </lineage>
</organism>
<keyword evidence="3" id="KW-1185">Reference proteome</keyword>
<protein>
    <submittedName>
        <fullName evidence="2">Uncharacterized protein</fullName>
    </submittedName>
</protein>
<feature type="compositionally biased region" description="Basic and acidic residues" evidence="1">
    <location>
        <begin position="12"/>
        <end position="33"/>
    </location>
</feature>
<proteinExistence type="predicted"/>
<feature type="compositionally biased region" description="Polar residues" evidence="1">
    <location>
        <begin position="37"/>
        <end position="58"/>
    </location>
</feature>
<feature type="region of interest" description="Disordered" evidence="1">
    <location>
        <begin position="322"/>
        <end position="345"/>
    </location>
</feature>
<gene>
    <name evidence="2" type="ORF">HK097_004453</name>
</gene>
<feature type="region of interest" description="Disordered" evidence="1">
    <location>
        <begin position="205"/>
        <end position="299"/>
    </location>
</feature>
<feature type="region of interest" description="Disordered" evidence="1">
    <location>
        <begin position="1"/>
        <end position="118"/>
    </location>
</feature>
<dbReference type="EMBL" id="JADGJD010000214">
    <property type="protein sequence ID" value="KAJ3053359.1"/>
    <property type="molecule type" value="Genomic_DNA"/>
</dbReference>
<dbReference type="AlphaFoldDB" id="A0AAD5X5X6"/>
<comment type="caution">
    <text evidence="2">The sequence shown here is derived from an EMBL/GenBank/DDBJ whole genome shotgun (WGS) entry which is preliminary data.</text>
</comment>
<evidence type="ECO:0000256" key="1">
    <source>
        <dbReference type="SAM" id="MobiDB-lite"/>
    </source>
</evidence>
<name>A0AAD5X5X6_9FUNG</name>
<feature type="compositionally biased region" description="Polar residues" evidence="1">
    <location>
        <begin position="92"/>
        <end position="118"/>
    </location>
</feature>
<sequence>MLKGIKSVLKLKGKDDGKGEDDSRQGKFSERAHGAPQSRNLDYSPSRNSTRSINNTVQGIDEMPPVRMDSKPRPLYIPPRDPANIRGRPISRGSQPDSPNSRTPTDTRPPTGLTLSPFQGGTTISMNRETHMHTNPHVQTRRPSAAAVPPASIMRSASDTTVQNRGRMRASVEGIRRETGMLNAEINTLESPSVLETRMLGNLHKRGASWTPSGDGTASLPRGAGGGHSKSPSRVSGGLSARKPSTEGTNARNLMVLDSGTMRRGSAEVPSSKKEENGKRVGVNVGNVKKGGSASSLPMGNLKVQHVQAEEKRELAARNRDSFGAYRSDGPIGASLATPVEVAGA</sequence>
<accession>A0AAD5X5X6</accession>
<evidence type="ECO:0000313" key="2">
    <source>
        <dbReference type="EMBL" id="KAJ3053359.1"/>
    </source>
</evidence>
<evidence type="ECO:0000313" key="3">
    <source>
        <dbReference type="Proteomes" id="UP001212841"/>
    </source>
</evidence>
<dbReference type="Proteomes" id="UP001212841">
    <property type="component" value="Unassembled WGS sequence"/>
</dbReference>